<comment type="caution">
    <text evidence="2">The sequence shown here is derived from an EMBL/GenBank/DDBJ whole genome shotgun (WGS) entry which is preliminary data.</text>
</comment>
<gene>
    <name evidence="2" type="ORF">SI7747_UN021668</name>
</gene>
<name>A0ABN7ECC2_SPIIN</name>
<sequence>MNEETSCPWGPNGRGFGHCDPPGTHID</sequence>
<feature type="region of interest" description="Disordered" evidence="1">
    <location>
        <begin position="1"/>
        <end position="27"/>
    </location>
</feature>
<reference evidence="3" key="1">
    <citation type="journal article" date="2020" name="Sci. Rep.">
        <title>Chromosome-scale genome assembly for the duckweed Spirodela intermedia, integrating cytogenetic maps, PacBio and Oxford Nanopore libraries.</title>
        <authorList>
            <person name="Hoang P.T.N."/>
            <person name="Fiebig A."/>
            <person name="Novak P."/>
            <person name="Macas J."/>
            <person name="Cao H.X."/>
            <person name="Stepanenko A."/>
            <person name="Chen G."/>
            <person name="Borisjuk N."/>
            <person name="Scholz U."/>
            <person name="Schubert I."/>
        </authorList>
    </citation>
    <scope>NUCLEOTIDE SEQUENCE [LARGE SCALE GENOMIC DNA]</scope>
</reference>
<evidence type="ECO:0000313" key="2">
    <source>
        <dbReference type="EMBL" id="CAA6675326.1"/>
    </source>
</evidence>
<accession>A0ABN7ECC2</accession>
<proteinExistence type="predicted"/>
<dbReference type="EMBL" id="CACRZD030000278">
    <property type="protein sequence ID" value="CAA6675326.1"/>
    <property type="molecule type" value="Genomic_DNA"/>
</dbReference>
<evidence type="ECO:0000256" key="1">
    <source>
        <dbReference type="SAM" id="MobiDB-lite"/>
    </source>
</evidence>
<keyword evidence="3" id="KW-1185">Reference proteome</keyword>
<protein>
    <submittedName>
        <fullName evidence="2">Uncharacterized protein</fullName>
    </submittedName>
</protein>
<dbReference type="Proteomes" id="UP001189122">
    <property type="component" value="Unassembled WGS sequence"/>
</dbReference>
<organism evidence="2 3">
    <name type="scientific">Spirodela intermedia</name>
    <name type="common">Intermediate duckweed</name>
    <dbReference type="NCBI Taxonomy" id="51605"/>
    <lineage>
        <taxon>Eukaryota</taxon>
        <taxon>Viridiplantae</taxon>
        <taxon>Streptophyta</taxon>
        <taxon>Embryophyta</taxon>
        <taxon>Tracheophyta</taxon>
        <taxon>Spermatophyta</taxon>
        <taxon>Magnoliopsida</taxon>
        <taxon>Liliopsida</taxon>
        <taxon>Araceae</taxon>
        <taxon>Lemnoideae</taxon>
        <taxon>Spirodela</taxon>
    </lineage>
</organism>
<evidence type="ECO:0000313" key="3">
    <source>
        <dbReference type="Proteomes" id="UP001189122"/>
    </source>
</evidence>